<dbReference type="InterPro" id="IPR005114">
    <property type="entry name" value="Helicase_assoc"/>
</dbReference>
<accession>K0T9K3</accession>
<dbReference type="Gene3D" id="6.10.140.530">
    <property type="match status" value="1"/>
</dbReference>
<protein>
    <recommendedName>
        <fullName evidence="2">Helicase-associated domain-containing protein</fullName>
    </recommendedName>
</protein>
<dbReference type="AlphaFoldDB" id="K0T9K3"/>
<feature type="compositionally biased region" description="Basic and acidic residues" evidence="1">
    <location>
        <begin position="20"/>
        <end position="29"/>
    </location>
</feature>
<evidence type="ECO:0000313" key="4">
    <source>
        <dbReference type="Proteomes" id="UP000266841"/>
    </source>
</evidence>
<evidence type="ECO:0000259" key="2">
    <source>
        <dbReference type="Pfam" id="PF03457"/>
    </source>
</evidence>
<proteinExistence type="predicted"/>
<dbReference type="OrthoDB" id="49663at2759"/>
<gene>
    <name evidence="3" type="ORF">THAOC_04605</name>
</gene>
<evidence type="ECO:0000256" key="1">
    <source>
        <dbReference type="SAM" id="MobiDB-lite"/>
    </source>
</evidence>
<keyword evidence="4" id="KW-1185">Reference proteome</keyword>
<feature type="compositionally biased region" description="Basic and acidic residues" evidence="1">
    <location>
        <begin position="42"/>
        <end position="51"/>
    </location>
</feature>
<evidence type="ECO:0000313" key="3">
    <source>
        <dbReference type="EMBL" id="EJK73754.1"/>
    </source>
</evidence>
<feature type="region of interest" description="Disordered" evidence="1">
    <location>
        <begin position="20"/>
        <end position="141"/>
    </location>
</feature>
<dbReference type="Proteomes" id="UP000266841">
    <property type="component" value="Unassembled WGS sequence"/>
</dbReference>
<comment type="caution">
    <text evidence="3">The sequence shown here is derived from an EMBL/GenBank/DDBJ whole genome shotgun (WGS) entry which is preliminary data.</text>
</comment>
<dbReference type="PANTHER" id="PTHR33418">
    <property type="entry name" value="HELICASE-ASSOCIATED"/>
    <property type="match status" value="1"/>
</dbReference>
<reference evidence="3 4" key="1">
    <citation type="journal article" date="2012" name="Genome Biol.">
        <title>Genome and low-iron response of an oceanic diatom adapted to chronic iron limitation.</title>
        <authorList>
            <person name="Lommer M."/>
            <person name="Specht M."/>
            <person name="Roy A.S."/>
            <person name="Kraemer L."/>
            <person name="Andreson R."/>
            <person name="Gutowska M.A."/>
            <person name="Wolf J."/>
            <person name="Bergner S.V."/>
            <person name="Schilhabel M.B."/>
            <person name="Klostermeier U.C."/>
            <person name="Beiko R.G."/>
            <person name="Rosenstiel P."/>
            <person name="Hippler M."/>
            <person name="Laroche J."/>
        </authorList>
    </citation>
    <scope>NUCLEOTIDE SEQUENCE [LARGE SCALE GENOMIC DNA]</scope>
    <source>
        <strain evidence="3 4">CCMP1005</strain>
    </source>
</reference>
<dbReference type="Pfam" id="PF03457">
    <property type="entry name" value="HA"/>
    <property type="match status" value="1"/>
</dbReference>
<sequence>MTDDDADEPLSDYEKLRLQKIRRNEDRLKSLGLMNSCGETDATARRRECDRGRKRGRARSGGRGPDDDEWLPSGDEAVVEEPKRRKLSAGPTRQSRRLMERGSAPGPTRQSKRLKMQSAAQKTTTPEVIEEPSGEATATTNAAVVREEEDNWETEQTAPLNSEDWGVNETESEFIKTNEQLLSILSGLNSRAVIAVPIGRPRAINKFIPGCTNEEILRVLTELETRELVSSRKDCDTNYYLIKNELALYLRGLTRRCTMRPGDKVELAGNEWSPDMGTCREPEHEWNAHLGLFQQLPREMIDDIMTLDNTALRFWFFRQLNLMENGMQNADRIQKLFDVGLICYRNIWGWRHQQLVDFHGVFGHSNVPHDFPNEGLFEWTCHLRKKFLHPRLKLLLGDLSFSFRCDRFGRLDIYVFHWDAMFARLERHKQVHGDCRVTKSQDKKLAKWVCDQRRTEKNGTMPADRKRRLDAIEFIWDASEYIGLYDNGRLQRDDGRWDKMFARLEQHKQVHGSLDGVGEYRSSHRVVSSKDKELGIW</sequence>
<feature type="domain" description="Helicase-associated" evidence="2">
    <location>
        <begin position="417"/>
        <end position="474"/>
    </location>
</feature>
<name>K0T9K3_THAOC</name>
<dbReference type="EMBL" id="AGNL01004237">
    <property type="protein sequence ID" value="EJK73754.1"/>
    <property type="molecule type" value="Genomic_DNA"/>
</dbReference>
<dbReference type="PANTHER" id="PTHR33418:SF1">
    <property type="entry name" value="HELICASE-ASSOCIATED DOMAIN-CONTAINING PROTEIN"/>
    <property type="match status" value="1"/>
</dbReference>
<feature type="non-terminal residue" evidence="3">
    <location>
        <position position="537"/>
    </location>
</feature>
<organism evidence="3 4">
    <name type="scientific">Thalassiosira oceanica</name>
    <name type="common">Marine diatom</name>
    <dbReference type="NCBI Taxonomy" id="159749"/>
    <lineage>
        <taxon>Eukaryota</taxon>
        <taxon>Sar</taxon>
        <taxon>Stramenopiles</taxon>
        <taxon>Ochrophyta</taxon>
        <taxon>Bacillariophyta</taxon>
        <taxon>Coscinodiscophyceae</taxon>
        <taxon>Thalassiosirophycidae</taxon>
        <taxon>Thalassiosirales</taxon>
        <taxon>Thalassiosiraceae</taxon>
        <taxon>Thalassiosira</taxon>
    </lineage>
</organism>